<dbReference type="InterPro" id="IPR036691">
    <property type="entry name" value="Endo/exonu/phosph_ase_sf"/>
</dbReference>
<evidence type="ECO:0000313" key="2">
    <source>
        <dbReference type="EMBL" id="QED48535.1"/>
    </source>
</evidence>
<dbReference type="Pfam" id="PF04231">
    <property type="entry name" value="Endonuclease_1"/>
    <property type="match status" value="1"/>
</dbReference>
<dbReference type="KEGG" id="bda:FSZ17_15485"/>
<dbReference type="CDD" id="cd04486">
    <property type="entry name" value="YhcR_OBF_like"/>
    <property type="match status" value="1"/>
</dbReference>
<dbReference type="GO" id="GO:0016020">
    <property type="term" value="C:membrane"/>
    <property type="evidence" value="ECO:0007669"/>
    <property type="project" value="InterPro"/>
</dbReference>
<dbReference type="PANTHER" id="PTHR42834">
    <property type="entry name" value="ENDONUCLEASE/EXONUCLEASE/PHOSPHATASE FAMILY PROTEIN (AFU_ORTHOLOGUE AFUA_3G09210)"/>
    <property type="match status" value="1"/>
</dbReference>
<evidence type="ECO:0000259" key="1">
    <source>
        <dbReference type="SMART" id="SM00736"/>
    </source>
</evidence>
<dbReference type="CDD" id="cd10283">
    <property type="entry name" value="MnuA_DNase1-like"/>
    <property type="match status" value="1"/>
</dbReference>
<dbReference type="Pfam" id="PF17963">
    <property type="entry name" value="Big_9"/>
    <property type="match status" value="1"/>
</dbReference>
<dbReference type="InterPro" id="IPR005135">
    <property type="entry name" value="Endo/exonuclease/phosphatase"/>
</dbReference>
<accession>A0A5B8Z647</accession>
<keyword evidence="3" id="KW-1185">Reference proteome</keyword>
<dbReference type="Pfam" id="PF19886">
    <property type="entry name" value="DUF6359"/>
    <property type="match status" value="1"/>
</dbReference>
<dbReference type="Proteomes" id="UP000321555">
    <property type="component" value="Chromosome"/>
</dbReference>
<dbReference type="EMBL" id="CP042593">
    <property type="protein sequence ID" value="QED48535.1"/>
    <property type="molecule type" value="Genomic_DNA"/>
</dbReference>
<dbReference type="SMART" id="SM00736">
    <property type="entry name" value="CADG"/>
    <property type="match status" value="1"/>
</dbReference>
<dbReference type="RefSeq" id="WP_082625231.1">
    <property type="nucleotide sequence ID" value="NZ_CP042593.1"/>
</dbReference>
<dbReference type="Gene3D" id="3.60.10.10">
    <property type="entry name" value="Endonuclease/exonuclease/phosphatase"/>
    <property type="match status" value="1"/>
</dbReference>
<dbReference type="SUPFAM" id="SSF54060">
    <property type="entry name" value="His-Me finger endonucleases"/>
    <property type="match status" value="1"/>
</dbReference>
<feature type="domain" description="Dystroglycan-type cadherin-like" evidence="1">
    <location>
        <begin position="933"/>
        <end position="1018"/>
    </location>
</feature>
<dbReference type="STRING" id="1742359.GCA_001439625_02178"/>
<dbReference type="InterPro" id="IPR006644">
    <property type="entry name" value="Cadg"/>
</dbReference>
<dbReference type="GO" id="GO:0004519">
    <property type="term" value="F:endonuclease activity"/>
    <property type="evidence" value="ECO:0007669"/>
    <property type="project" value="UniProtKB-KW"/>
</dbReference>
<keyword evidence="2" id="KW-0540">Nuclease</keyword>
<protein>
    <submittedName>
        <fullName evidence="2">Endonuclease</fullName>
    </submittedName>
</protein>
<dbReference type="InterPro" id="IPR045939">
    <property type="entry name" value="YhcR_N"/>
</dbReference>
<dbReference type="Pfam" id="PF13290">
    <property type="entry name" value="CHB_HEX_C_1"/>
    <property type="match status" value="1"/>
</dbReference>
<dbReference type="InterPro" id="IPR044925">
    <property type="entry name" value="His-Me_finger_sf"/>
</dbReference>
<organism evidence="2 3">
    <name type="scientific">Cytobacillus dafuensis</name>
    <name type="common">Bacillus dafuensis</name>
    <dbReference type="NCBI Taxonomy" id="1742359"/>
    <lineage>
        <taxon>Bacteria</taxon>
        <taxon>Bacillati</taxon>
        <taxon>Bacillota</taxon>
        <taxon>Bacilli</taxon>
        <taxon>Bacillales</taxon>
        <taxon>Bacillaceae</taxon>
        <taxon>Cytobacillus</taxon>
    </lineage>
</organism>
<sequence>MKGRLQKKIFSLVLIFTMIFSLFNPFLGNVSKAAETITVAEAIANNSGLATVEGYIIGVTNNGPKYQHQGPFTVNTNIAIADSADEKDAKKILPVQLPAGSIRTALNLVDHPENLGKKIKISGTLTAYFAVPGLKSPTAYSFVEDTDPVKVQAVTASPDGGEVVKGTRVELATTTKDAAIYFTLDGSEPTKFSTLYTEPIEINAPVTIKAIAVKAGLSDSEVTVRDYTILQENTIRIHDIQGAGHNSPYANQNVVGIEGIVTYVVDGSNFYMQDRQPDEDPNTSEGILVYKKSHNVKVGDVVKASGQVKEWVLEGYAEKLQTDLPVTEINATNIQMIKSNEPLPAPVVMGVDRMPSLEVIDSDGLTAFNPEVDGIDFFESLEGMLVQVNNPKVVAPQKYGEIIVVPENIPTNTKAGGLRITETDFNPERMTIDINDDSFVAKMGDRFNGSIQGVVSYGYSNYKILSDKAKLPSLLPGANERETTAIAPVDEKLTIASYNVENFSTKTDDSKVTKLAEAIVTNMKQPDIIGLTEVQDNDGPTDSGTTDASQSASKLIAKIVSLGGPTYVYTDISPVDKLDGGQPGGNIRVGFLYNPERVSLMEGVKGSATEAVGFENGKLTLNPGRIAPTNSAFNSSRKPLAAQFEFKGENVIVVANHFNSKGGDLPLFGKTQPPVLNSEKQRMEISTVVNNFVKDVKSKDPNANIVLLGDFNDFEFSNPLKALKGQELTNMIEKVPADERYTYNYQGNAQVLDHILVSNNLAASTEVDIVHINSGFMEEHGRASDHDPVLIQTILKDPVKPEEPKYDKVYDLVNYNAKKLVIGPDNALIIMDKNSTITEGIWLKKSATLKGEGLKKTRVVISSAQRDTVVDLTGTEIKEVLIESDKVKEIRGAENVKLWTLGKKVDPSAIKFTNAKGEEIPSPFAPKENKAPVLTKPLDKINAKTGEKVSIQLSEHFSDPDGDPLVYTTTIGTVSGSVLTLPTDEIGNYLIAITVKDGNGGEITARFSLTVEEKNELDGYYDPASGKTGADLKLALHKIISEQTKISYSQVWEALKETDEDPNNKDNVILIYKGESRPKSSNGGNVGQWNREHVWAQSHGGFGTNIGPGTDIHHLRPSDVQINSSRGNLDFDNGGSPVSGCNGCFKTSNSWEPPDRVKGDVARMLFYMAVRYEGTNGEIDLELNDKVGNGTSPYHGKLSVLLEWHNQDPVDDFERNRNNIIYEKWQHNRNPFIDHPEWAHMIWRKAN</sequence>
<dbReference type="OrthoDB" id="9801679at2"/>
<dbReference type="InterPro" id="IPR013783">
    <property type="entry name" value="Ig-like_fold"/>
</dbReference>
<evidence type="ECO:0000313" key="3">
    <source>
        <dbReference type="Proteomes" id="UP000321555"/>
    </source>
</evidence>
<reference evidence="3" key="1">
    <citation type="submission" date="2019-08" db="EMBL/GenBank/DDBJ databases">
        <authorList>
            <person name="Zheng X."/>
        </authorList>
    </citation>
    <scope>NUCLEOTIDE SEQUENCE [LARGE SCALE GENOMIC DNA]</scope>
    <source>
        <strain evidence="3">FJAT-25496</strain>
    </source>
</reference>
<dbReference type="InterPro" id="IPR059177">
    <property type="entry name" value="GH29D-like_dom"/>
</dbReference>
<keyword evidence="2" id="KW-0378">Hydrolase</keyword>
<dbReference type="PANTHER" id="PTHR42834:SF1">
    <property type="entry name" value="ENDONUCLEASE_EXONUCLEASE_PHOSPHATASE FAMILY PROTEIN (AFU_ORTHOLOGUE AFUA_3G09210)"/>
    <property type="match status" value="1"/>
</dbReference>
<gene>
    <name evidence="2" type="ORF">FSZ17_15485</name>
</gene>
<dbReference type="Pfam" id="PF19580">
    <property type="entry name" value="Exo_endo_phos_3"/>
    <property type="match status" value="1"/>
</dbReference>
<dbReference type="InterPro" id="IPR007346">
    <property type="entry name" value="Endonuclease-I"/>
</dbReference>
<keyword evidence="2" id="KW-0255">Endonuclease</keyword>
<dbReference type="SUPFAM" id="SSF56219">
    <property type="entry name" value="DNase I-like"/>
    <property type="match status" value="1"/>
</dbReference>
<name>A0A5B8Z647_CYTDA</name>
<dbReference type="AlphaFoldDB" id="A0A5B8Z647"/>
<dbReference type="Gene3D" id="2.60.40.10">
    <property type="entry name" value="Immunoglobulins"/>
    <property type="match status" value="1"/>
</dbReference>
<proteinExistence type="predicted"/>